<name>A0A1W6N3Y1_9PROT</name>
<dbReference type="Pfam" id="PF04378">
    <property type="entry name" value="RsmJ"/>
    <property type="match status" value="1"/>
</dbReference>
<feature type="binding site" evidence="1">
    <location>
        <position position="164"/>
    </location>
    <ligand>
        <name>S-adenosyl-L-methionine</name>
        <dbReference type="ChEBI" id="CHEBI:59789"/>
    </ligand>
</feature>
<dbReference type="GO" id="GO:0036307">
    <property type="term" value="F:23S rRNA (adenine(2030)-N(6))-methyltransferase activity"/>
    <property type="evidence" value="ECO:0007669"/>
    <property type="project" value="UniProtKB-UniRule"/>
</dbReference>
<dbReference type="STRING" id="1414854.GQ61_03050"/>
<dbReference type="InterPro" id="IPR007473">
    <property type="entry name" value="RlmJ"/>
</dbReference>
<comment type="similarity">
    <text evidence="1">Belongs to the RlmJ family.</text>
</comment>
<dbReference type="Gene3D" id="3.40.50.150">
    <property type="entry name" value="Vaccinia Virus protein VP39"/>
    <property type="match status" value="1"/>
</dbReference>
<feature type="binding site" evidence="1">
    <location>
        <position position="118"/>
    </location>
    <ligand>
        <name>S-adenosyl-L-methionine</name>
        <dbReference type="ChEBI" id="CHEBI:59789"/>
    </ligand>
</feature>
<feature type="site" description="Interaction with substrate rRNA" evidence="1">
    <location>
        <position position="3"/>
    </location>
</feature>
<keyword evidence="1" id="KW-0694">RNA-binding</keyword>
<proteinExistence type="inferred from homology"/>
<keyword evidence="1" id="KW-0489">Methyltransferase</keyword>
<evidence type="ECO:0000313" key="3">
    <source>
        <dbReference type="Proteomes" id="UP000237351"/>
    </source>
</evidence>
<dbReference type="GO" id="GO:0070475">
    <property type="term" value="P:rRNA base methylation"/>
    <property type="evidence" value="ECO:0007669"/>
    <property type="project" value="UniProtKB-UniRule"/>
</dbReference>
<accession>A0A1W6N3Y1</accession>
<evidence type="ECO:0000256" key="1">
    <source>
        <dbReference type="HAMAP-Rule" id="MF_00934"/>
    </source>
</evidence>
<dbReference type="PANTHER" id="PTHR37426">
    <property type="entry name" value="RIBOSOMAL RNA LARGE SUBUNIT METHYLTRANSFERASE J"/>
    <property type="match status" value="1"/>
</dbReference>
<dbReference type="SUPFAM" id="SSF53335">
    <property type="entry name" value="S-adenosyl-L-methionine-dependent methyltransferases"/>
    <property type="match status" value="1"/>
</dbReference>
<dbReference type="KEGG" id="naf:GQ61_03050"/>
<comment type="function">
    <text evidence="1">Specifically methylates the adenine in position 2030 of 23S rRNA.</text>
</comment>
<comment type="catalytic activity">
    <reaction evidence="1">
        <text>adenosine(2030) in 23S rRNA + S-adenosyl-L-methionine = N(6)-methyladenosine(2030) in 23S rRNA + S-adenosyl-L-homocysteine + H(+)</text>
        <dbReference type="Rhea" id="RHEA:43736"/>
        <dbReference type="Rhea" id="RHEA-COMP:10668"/>
        <dbReference type="Rhea" id="RHEA-COMP:10669"/>
        <dbReference type="ChEBI" id="CHEBI:15378"/>
        <dbReference type="ChEBI" id="CHEBI:57856"/>
        <dbReference type="ChEBI" id="CHEBI:59789"/>
        <dbReference type="ChEBI" id="CHEBI:74411"/>
        <dbReference type="ChEBI" id="CHEBI:74449"/>
        <dbReference type="EC" id="2.1.1.266"/>
    </reaction>
</comment>
<dbReference type="PANTHER" id="PTHR37426:SF1">
    <property type="entry name" value="RIBOSOMAL RNA LARGE SUBUNIT METHYLTRANSFERASE J"/>
    <property type="match status" value="1"/>
</dbReference>
<protein>
    <recommendedName>
        <fullName evidence="1">Ribosomal RNA large subunit methyltransferase J</fullName>
        <ecNumber evidence="1">2.1.1.266</ecNumber>
    </recommendedName>
    <alternativeName>
        <fullName evidence="1">23S rRNA (adenine(2030)-N6)-methyltransferase</fullName>
    </alternativeName>
    <alternativeName>
        <fullName evidence="1">23S rRNA m6A2030 methyltransferase</fullName>
    </alternativeName>
</protein>
<feature type="binding site" evidence="1">
    <location>
        <position position="100"/>
    </location>
    <ligand>
        <name>S-adenosyl-L-methionine</name>
        <dbReference type="ChEBI" id="CHEBI:59789"/>
    </ligand>
</feature>
<feature type="binding site" evidence="1">
    <location>
        <begin position="143"/>
        <end position="144"/>
    </location>
    <ligand>
        <name>S-adenosyl-L-methionine</name>
        <dbReference type="ChEBI" id="CHEBI:59789"/>
    </ligand>
</feature>
<dbReference type="HAMAP" id="MF_00934">
    <property type="entry name" value="23SrRNA_methyltr_J"/>
    <property type="match status" value="1"/>
</dbReference>
<keyword evidence="1" id="KW-0698">rRNA processing</keyword>
<keyword evidence="1" id="KW-0808">Transferase</keyword>
<dbReference type="AlphaFoldDB" id="A0A1W6N3Y1"/>
<evidence type="ECO:0000313" key="2">
    <source>
        <dbReference type="EMBL" id="ARN84468.1"/>
    </source>
</evidence>
<reference evidence="2 3" key="1">
    <citation type="submission" date="2014-06" db="EMBL/GenBank/DDBJ databases">
        <title>The genome of the endonuclear symbiont Nucleicultrix amoebiphila.</title>
        <authorList>
            <person name="Schulz F."/>
            <person name="Horn M."/>
        </authorList>
    </citation>
    <scope>NUCLEOTIDE SEQUENCE [LARGE SCALE GENOMIC DNA]</scope>
    <source>
        <strain evidence="2 3">FS5</strain>
    </source>
</reference>
<feature type="binding site" evidence="1">
    <location>
        <position position="18"/>
    </location>
    <ligand>
        <name>S-adenosyl-L-methionine</name>
        <dbReference type="ChEBI" id="CHEBI:59789"/>
    </ligand>
</feature>
<sequence length="275" mass="32262">MNYRHIYHAGGMADVFKHFILTLVLQKLLQKDTPFFVLDTHAGLGLYDLTLEAPQKTREFEGGVQRFMNQCKEDLIFQVYVNLLKELNEGSIDIKKYPGSPWISRHFLREQDRLILSELHPEDCYVLNSLFKRDERVKVLYQDAYIALKAHLPPKERRGLVLIDPPFEAKDEFKQITQGLKDALKRFAHGMYGIWFPIKDPKEIKKFYQSLESLSLKKVLKVEFYWSFPKNIERLNGCGMVLINPPWKLKESLEQALPKLLTAFDINEDGFFKIH</sequence>
<gene>
    <name evidence="1" type="primary">rlmJ</name>
    <name evidence="2" type="ORF">GQ61_03050</name>
</gene>
<keyword evidence="1" id="KW-0949">S-adenosyl-L-methionine</keyword>
<organism evidence="2 3">
    <name type="scientific">Candidatus Nucleicultrix amoebiphila FS5</name>
    <dbReference type="NCBI Taxonomy" id="1414854"/>
    <lineage>
        <taxon>Bacteria</taxon>
        <taxon>Pseudomonadati</taxon>
        <taxon>Pseudomonadota</taxon>
        <taxon>Alphaproteobacteria</taxon>
        <taxon>Holosporales</taxon>
        <taxon>Candidatus Nucleicultricaceae</taxon>
        <taxon>Candidatus Nucleicultrix</taxon>
    </lineage>
</organism>
<dbReference type="EC" id="2.1.1.266" evidence="1"/>
<dbReference type="EMBL" id="CP008743">
    <property type="protein sequence ID" value="ARN84468.1"/>
    <property type="molecule type" value="Genomic_DNA"/>
</dbReference>
<dbReference type="Proteomes" id="UP000237351">
    <property type="component" value="Chromosome"/>
</dbReference>
<comment type="subunit">
    <text evidence="1">Monomer.</text>
</comment>
<feature type="binding site" evidence="1">
    <location>
        <position position="41"/>
    </location>
    <ligand>
        <name>S-adenosyl-L-methionine</name>
        <dbReference type="ChEBI" id="CHEBI:59789"/>
    </ligand>
</feature>
<dbReference type="GO" id="GO:0003723">
    <property type="term" value="F:RNA binding"/>
    <property type="evidence" value="ECO:0007669"/>
    <property type="project" value="UniProtKB-UniRule"/>
</dbReference>
<feature type="active site" description="Proton acceptor" evidence="1">
    <location>
        <position position="164"/>
    </location>
</feature>
<dbReference type="GO" id="GO:0005829">
    <property type="term" value="C:cytosol"/>
    <property type="evidence" value="ECO:0007669"/>
    <property type="project" value="TreeGrafter"/>
</dbReference>
<dbReference type="RefSeq" id="WP_198157387.1">
    <property type="nucleotide sequence ID" value="NZ_CP008743.1"/>
</dbReference>
<dbReference type="InterPro" id="IPR029063">
    <property type="entry name" value="SAM-dependent_MTases_sf"/>
</dbReference>
<keyword evidence="3" id="KW-1185">Reference proteome</keyword>